<keyword evidence="4" id="KW-1185">Reference proteome</keyword>
<dbReference type="Gene3D" id="1.25.40.10">
    <property type="entry name" value="Tetratricopeptide repeat domain"/>
    <property type="match status" value="1"/>
</dbReference>
<evidence type="ECO:0000256" key="1">
    <source>
        <dbReference type="SAM" id="Phobius"/>
    </source>
</evidence>
<dbReference type="PANTHER" id="PTHR43081:SF19">
    <property type="entry name" value="PH-SENSITIVE ADENYLATE CYCLASE RV1264"/>
    <property type="match status" value="1"/>
</dbReference>
<dbReference type="InterPro" id="IPR050697">
    <property type="entry name" value="Adenylyl/Guanylyl_Cyclase_3/4"/>
</dbReference>
<dbReference type="SUPFAM" id="SSF48452">
    <property type="entry name" value="TPR-like"/>
    <property type="match status" value="1"/>
</dbReference>
<dbReference type="InterPro" id="IPR029787">
    <property type="entry name" value="Nucleotide_cyclase"/>
</dbReference>
<protein>
    <submittedName>
        <fullName evidence="3">Adenylate cyclase, class 3</fullName>
    </submittedName>
</protein>
<dbReference type="RefSeq" id="WP_093090432.1">
    <property type="nucleotide sequence ID" value="NZ_FOTQ01000001.1"/>
</dbReference>
<dbReference type="Proteomes" id="UP000199144">
    <property type="component" value="Unassembled WGS sequence"/>
</dbReference>
<dbReference type="Gene3D" id="3.30.70.1230">
    <property type="entry name" value="Nucleotide cyclase"/>
    <property type="match status" value="1"/>
</dbReference>
<dbReference type="SUPFAM" id="SSF55073">
    <property type="entry name" value="Nucleotide cyclase"/>
    <property type="match status" value="1"/>
</dbReference>
<dbReference type="GO" id="GO:0035556">
    <property type="term" value="P:intracellular signal transduction"/>
    <property type="evidence" value="ECO:0007669"/>
    <property type="project" value="InterPro"/>
</dbReference>
<dbReference type="SMART" id="SM00044">
    <property type="entry name" value="CYCc"/>
    <property type="match status" value="1"/>
</dbReference>
<gene>
    <name evidence="3" type="ORF">SAMN04488042_101429</name>
</gene>
<dbReference type="CDD" id="cd07302">
    <property type="entry name" value="CHD"/>
    <property type="match status" value="1"/>
</dbReference>
<keyword evidence="1" id="KW-0812">Transmembrane</keyword>
<reference evidence="3 4" key="1">
    <citation type="submission" date="2016-10" db="EMBL/GenBank/DDBJ databases">
        <authorList>
            <person name="de Groot N.N."/>
        </authorList>
    </citation>
    <scope>NUCLEOTIDE SEQUENCE [LARGE SCALE GENOMIC DNA]</scope>
    <source>
        <strain evidence="3 4">DSM 15283</strain>
    </source>
</reference>
<dbReference type="OrthoDB" id="54411at2"/>
<name>A0A1I4I4Z7_9RHOB</name>
<sequence length="628" mass="69201">MERRLTAILVADMVGYSRLMEQDESGTILRQKAHRSALIDPSLTAHKGRVVKTTGDGLLAEFPSVVEAVSCAVEIQREMALREVDHAPETRIEYRIGIHLGDVFHEDGDIHGDGVNIAARLEALAHPGGICLSGDAYNQLRGVTDVGFEDLNEVQVKNIARPIRAWRILLDPAQGGIKAKTPMTRQRKWSLAALVLVISIGLLLGGFWWLHTPSDFEPVDPADMALELPSNPSIAVLPFTMTGDANGRDWIADAISESIISTLSLSPDMVVLSRSTTFAYKDQKPDPAQIASDLGVRYILSGSVVSLGEKLRVTAELADAIKGEQIWSLQRVSTLDDLFDLQDTISRQVFEEMSVSLTLGEDTRSWIELAGGFENYVQVINGRAEFQKFSPEGHANAGRIYQNLLRKNPEQAFANYLMGWLHWQKVIIGLSQDRSKDLATAQRFVDKALAAQEFSEAYTLAAVLALENKLHAKAIVFADKALALSPGSAEANAIGGWTKAASGQPREGLQLMELGMRLEPDYPEWLPAPVNFARLELGRYKDAERLAREVLASDTKDVRAKPFAASMLVAVAVFQGNIEEARSRAKDFLERVPHASAANARQLRWQYKNQNFVDRYAKALVQAGIPEN</sequence>
<dbReference type="Gene3D" id="3.40.50.10070">
    <property type="entry name" value="TolB, N-terminal domain"/>
    <property type="match status" value="1"/>
</dbReference>
<dbReference type="Pfam" id="PF00211">
    <property type="entry name" value="Guanylate_cyc"/>
    <property type="match status" value="1"/>
</dbReference>
<dbReference type="GO" id="GO:0006171">
    <property type="term" value="P:cAMP biosynthetic process"/>
    <property type="evidence" value="ECO:0007669"/>
    <property type="project" value="TreeGrafter"/>
</dbReference>
<dbReference type="GO" id="GO:0004016">
    <property type="term" value="F:adenylate cyclase activity"/>
    <property type="evidence" value="ECO:0007669"/>
    <property type="project" value="UniProtKB-ARBA"/>
</dbReference>
<dbReference type="InterPro" id="IPR011990">
    <property type="entry name" value="TPR-like_helical_dom_sf"/>
</dbReference>
<dbReference type="PANTHER" id="PTHR43081">
    <property type="entry name" value="ADENYLATE CYCLASE, TERMINAL-DIFFERENTIATION SPECIFIC-RELATED"/>
    <property type="match status" value="1"/>
</dbReference>
<proteinExistence type="predicted"/>
<accession>A0A1I4I4Z7</accession>
<evidence type="ECO:0000259" key="2">
    <source>
        <dbReference type="PROSITE" id="PS50125"/>
    </source>
</evidence>
<keyword evidence="1" id="KW-1133">Transmembrane helix</keyword>
<dbReference type="SUPFAM" id="SSF52964">
    <property type="entry name" value="TolB, N-terminal domain"/>
    <property type="match status" value="1"/>
</dbReference>
<dbReference type="STRING" id="254406.SAMN04488042_101429"/>
<keyword evidence="1" id="KW-0472">Membrane</keyword>
<evidence type="ECO:0000313" key="3">
    <source>
        <dbReference type="EMBL" id="SFL49379.1"/>
    </source>
</evidence>
<dbReference type="InterPro" id="IPR001054">
    <property type="entry name" value="A/G_cyclase"/>
</dbReference>
<dbReference type="EMBL" id="FOTQ01000001">
    <property type="protein sequence ID" value="SFL49379.1"/>
    <property type="molecule type" value="Genomic_DNA"/>
</dbReference>
<feature type="domain" description="Guanylate cyclase" evidence="2">
    <location>
        <begin position="7"/>
        <end position="122"/>
    </location>
</feature>
<dbReference type="PROSITE" id="PS50125">
    <property type="entry name" value="GUANYLATE_CYCLASE_2"/>
    <property type="match status" value="1"/>
</dbReference>
<organism evidence="3 4">
    <name type="scientific">Shimia aestuarii</name>
    <dbReference type="NCBI Taxonomy" id="254406"/>
    <lineage>
        <taxon>Bacteria</taxon>
        <taxon>Pseudomonadati</taxon>
        <taxon>Pseudomonadota</taxon>
        <taxon>Alphaproteobacteria</taxon>
        <taxon>Rhodobacterales</taxon>
        <taxon>Roseobacteraceae</taxon>
    </lineage>
</organism>
<dbReference type="AlphaFoldDB" id="A0A1I4I4Z7"/>
<evidence type="ECO:0000313" key="4">
    <source>
        <dbReference type="Proteomes" id="UP000199144"/>
    </source>
</evidence>
<feature type="transmembrane region" description="Helical" evidence="1">
    <location>
        <begin position="189"/>
        <end position="210"/>
    </location>
</feature>